<evidence type="ECO:0000256" key="4">
    <source>
        <dbReference type="SAM" id="MobiDB-lite"/>
    </source>
</evidence>
<dbReference type="Gene3D" id="1.10.1710.10">
    <property type="entry name" value="ProQ/FinO domain"/>
    <property type="match status" value="1"/>
</dbReference>
<evidence type="ECO:0000259" key="5">
    <source>
        <dbReference type="SMART" id="SM00945"/>
    </source>
</evidence>
<evidence type="ECO:0000313" key="7">
    <source>
        <dbReference type="Proteomes" id="UP000250086"/>
    </source>
</evidence>
<dbReference type="PANTHER" id="PTHR38106:SF1">
    <property type="entry name" value="RNA CHAPERONE PROQ"/>
    <property type="match status" value="1"/>
</dbReference>
<dbReference type="Pfam" id="PF04352">
    <property type="entry name" value="ProQ"/>
    <property type="match status" value="1"/>
</dbReference>
<protein>
    <submittedName>
        <fullName evidence="6">ProP effector</fullName>
    </submittedName>
</protein>
<dbReference type="GO" id="GO:0033592">
    <property type="term" value="F:RNA strand annealing activity"/>
    <property type="evidence" value="ECO:0007669"/>
    <property type="project" value="InterPro"/>
</dbReference>
<feature type="domain" description="ProQ/FinO" evidence="5">
    <location>
        <begin position="31"/>
        <end position="145"/>
    </location>
</feature>
<dbReference type="PANTHER" id="PTHR38106">
    <property type="entry name" value="RNA CHAPERONE PROQ"/>
    <property type="match status" value="1"/>
</dbReference>
<dbReference type="GO" id="GO:0034057">
    <property type="term" value="F:RNA strand-exchange activity"/>
    <property type="evidence" value="ECO:0007669"/>
    <property type="project" value="InterPro"/>
</dbReference>
<dbReference type="SUPFAM" id="SSF48657">
    <property type="entry name" value="FinO-like"/>
    <property type="match status" value="1"/>
</dbReference>
<keyword evidence="7" id="KW-1185">Reference proteome</keyword>
<dbReference type="GO" id="GO:0010608">
    <property type="term" value="P:post-transcriptional regulation of gene expression"/>
    <property type="evidence" value="ECO:0007669"/>
    <property type="project" value="InterPro"/>
</dbReference>
<dbReference type="InterPro" id="IPR036442">
    <property type="entry name" value="ProQ/FinO_sf"/>
</dbReference>
<keyword evidence="2" id="KW-0694">RNA-binding</keyword>
<evidence type="ECO:0000313" key="6">
    <source>
        <dbReference type="EMBL" id="SPT70434.1"/>
    </source>
</evidence>
<keyword evidence="1" id="KW-0963">Cytoplasm</keyword>
<feature type="compositionally biased region" description="Basic residues" evidence="4">
    <location>
        <begin position="135"/>
        <end position="147"/>
    </location>
</feature>
<proteinExistence type="predicted"/>
<keyword evidence="3" id="KW-0143">Chaperone</keyword>
<dbReference type="PROSITE" id="PS00141">
    <property type="entry name" value="ASP_PROTEASE"/>
    <property type="match status" value="1"/>
</dbReference>
<accession>A0A2X0V7K1</accession>
<dbReference type="RefSeq" id="WP_172457998.1">
    <property type="nucleotide sequence ID" value="NZ_UAPU01000005.1"/>
</dbReference>
<evidence type="ECO:0000256" key="3">
    <source>
        <dbReference type="ARBA" id="ARBA00023186"/>
    </source>
</evidence>
<sequence length="230" mass="25623">METQDIKEKEEVVKTESAVATDKSQAVEGGSRFEHINEALELLYTHFPKCFIKEGNAKPLKIGILDDLKNRIGDIEGMSISKARAAVRLYTTRLRYYYCVKEGEDRIDLDGNAVEKVTAEHASYAKERFDEINAKRKPAPKKNNKKPFNKDDRGGKKPFNRNAGAKRPRPRLVKATVDDLKAGREVLVSTNGRHVKGVVKQDASASSVTVTLDTGATVTLLIERVLIAQK</sequence>
<dbReference type="GO" id="GO:0004190">
    <property type="term" value="F:aspartic-type endopeptidase activity"/>
    <property type="evidence" value="ECO:0007669"/>
    <property type="project" value="InterPro"/>
</dbReference>
<dbReference type="InterPro" id="IPR023529">
    <property type="entry name" value="ProQ"/>
</dbReference>
<dbReference type="EMBL" id="UAPV01000001">
    <property type="protein sequence ID" value="SPT70434.1"/>
    <property type="molecule type" value="Genomic_DNA"/>
</dbReference>
<dbReference type="AlphaFoldDB" id="A0A2X0V7K1"/>
<evidence type="ECO:0000256" key="1">
    <source>
        <dbReference type="ARBA" id="ARBA00022490"/>
    </source>
</evidence>
<dbReference type="GO" id="GO:0005829">
    <property type="term" value="C:cytosol"/>
    <property type="evidence" value="ECO:0007669"/>
    <property type="project" value="TreeGrafter"/>
</dbReference>
<feature type="compositionally biased region" description="Basic residues" evidence="4">
    <location>
        <begin position="156"/>
        <end position="171"/>
    </location>
</feature>
<name>A0A2X0V7K1_9GAMM</name>
<evidence type="ECO:0000256" key="2">
    <source>
        <dbReference type="ARBA" id="ARBA00022884"/>
    </source>
</evidence>
<dbReference type="NCBIfam" id="NF003434">
    <property type="entry name" value="PRK04950.1"/>
    <property type="match status" value="1"/>
</dbReference>
<gene>
    <name evidence="6" type="primary">proQ</name>
    <name evidence="6" type="ORF">NCTC13093_01849</name>
</gene>
<dbReference type="InterPro" id="IPR001969">
    <property type="entry name" value="Aspartic_peptidase_AS"/>
</dbReference>
<organism evidence="6 7">
    <name type="scientific">Anaerobiospirillum thomasii</name>
    <dbReference type="NCBI Taxonomy" id="179995"/>
    <lineage>
        <taxon>Bacteria</taxon>
        <taxon>Pseudomonadati</taxon>
        <taxon>Pseudomonadota</taxon>
        <taxon>Gammaproteobacteria</taxon>
        <taxon>Aeromonadales</taxon>
        <taxon>Succinivibrionaceae</taxon>
        <taxon>Anaerobiospirillum</taxon>
    </lineage>
</organism>
<feature type="region of interest" description="Disordered" evidence="4">
    <location>
        <begin position="129"/>
        <end position="171"/>
    </location>
</feature>
<dbReference type="InterPro" id="IPR016103">
    <property type="entry name" value="ProQ/FinO"/>
</dbReference>
<dbReference type="GO" id="GO:0006508">
    <property type="term" value="P:proteolysis"/>
    <property type="evidence" value="ECO:0007669"/>
    <property type="project" value="InterPro"/>
</dbReference>
<dbReference type="SMART" id="SM00945">
    <property type="entry name" value="ProQ"/>
    <property type="match status" value="1"/>
</dbReference>
<reference evidence="6 7" key="1">
    <citation type="submission" date="2018-06" db="EMBL/GenBank/DDBJ databases">
        <authorList>
            <consortium name="Pathogen Informatics"/>
            <person name="Doyle S."/>
        </authorList>
    </citation>
    <scope>NUCLEOTIDE SEQUENCE [LARGE SCALE GENOMIC DNA]</scope>
    <source>
        <strain evidence="6 7">NCTC13093</strain>
    </source>
</reference>
<dbReference type="Proteomes" id="UP000250086">
    <property type="component" value="Unassembled WGS sequence"/>
</dbReference>